<keyword evidence="5 6" id="KW-0472">Membrane</keyword>
<evidence type="ECO:0000313" key="10">
    <source>
        <dbReference type="Proteomes" id="UP000031737"/>
    </source>
</evidence>
<keyword evidence="2 7" id="KW-0813">Transport</keyword>
<dbReference type="GO" id="GO:0016020">
    <property type="term" value="C:membrane"/>
    <property type="evidence" value="ECO:0007669"/>
    <property type="project" value="UniProtKB-SubCell"/>
</dbReference>
<evidence type="ECO:0000256" key="4">
    <source>
        <dbReference type="ARBA" id="ARBA00022737"/>
    </source>
</evidence>
<dbReference type="VEuPathDB" id="TriTrypDB:TRSC58_05260"/>
<dbReference type="OrthoDB" id="270584at2759"/>
<feature type="compositionally biased region" description="Polar residues" evidence="8">
    <location>
        <begin position="1"/>
        <end position="17"/>
    </location>
</feature>
<accession>A0A061J1B9</accession>
<comment type="caution">
    <text evidence="9">The sequence shown here is derived from an EMBL/GenBank/DDBJ whole genome shotgun (WGS) entry which is preliminary data.</text>
</comment>
<dbReference type="PRINTS" id="PR00926">
    <property type="entry name" value="MITOCARRIER"/>
</dbReference>
<comment type="similarity">
    <text evidence="7">Belongs to the mitochondrial carrier (TC 2.A.29) family.</text>
</comment>
<dbReference type="PROSITE" id="PS50920">
    <property type="entry name" value="SOLCAR"/>
    <property type="match status" value="3"/>
</dbReference>
<keyword evidence="10" id="KW-1185">Reference proteome</keyword>
<dbReference type="EMBL" id="AUPL01005260">
    <property type="protein sequence ID" value="ESL07057.1"/>
    <property type="molecule type" value="Genomic_DNA"/>
</dbReference>
<dbReference type="GO" id="GO:0055085">
    <property type="term" value="P:transmembrane transport"/>
    <property type="evidence" value="ECO:0007669"/>
    <property type="project" value="InterPro"/>
</dbReference>
<feature type="repeat" description="Solcar" evidence="6">
    <location>
        <begin position="43"/>
        <end position="138"/>
    </location>
</feature>
<proteinExistence type="inferred from homology"/>
<name>A0A061J1B9_TRYRA</name>
<feature type="repeat" description="Solcar" evidence="6">
    <location>
        <begin position="291"/>
        <end position="380"/>
    </location>
</feature>
<feature type="region of interest" description="Disordered" evidence="8">
    <location>
        <begin position="1"/>
        <end position="25"/>
    </location>
</feature>
<dbReference type="SUPFAM" id="SSF103506">
    <property type="entry name" value="Mitochondrial carrier"/>
    <property type="match status" value="1"/>
</dbReference>
<comment type="subcellular location">
    <subcellularLocation>
        <location evidence="1">Membrane</location>
        <topology evidence="1">Multi-pass membrane protein</topology>
    </subcellularLocation>
</comment>
<keyword evidence="4" id="KW-0677">Repeat</keyword>
<evidence type="ECO:0000256" key="6">
    <source>
        <dbReference type="PROSITE-ProRule" id="PRU00282"/>
    </source>
</evidence>
<dbReference type="Gene3D" id="1.50.40.10">
    <property type="entry name" value="Mitochondrial carrier domain"/>
    <property type="match status" value="1"/>
</dbReference>
<dbReference type="Proteomes" id="UP000031737">
    <property type="component" value="Unassembled WGS sequence"/>
</dbReference>
<evidence type="ECO:0000256" key="5">
    <source>
        <dbReference type="ARBA" id="ARBA00023136"/>
    </source>
</evidence>
<dbReference type="InterPro" id="IPR002067">
    <property type="entry name" value="MCP"/>
</dbReference>
<dbReference type="PANTHER" id="PTHR24089">
    <property type="entry name" value="SOLUTE CARRIER FAMILY 25"/>
    <property type="match status" value="1"/>
</dbReference>
<evidence type="ECO:0000313" key="9">
    <source>
        <dbReference type="EMBL" id="ESL07057.1"/>
    </source>
</evidence>
<evidence type="ECO:0000256" key="1">
    <source>
        <dbReference type="ARBA" id="ARBA00004141"/>
    </source>
</evidence>
<feature type="repeat" description="Solcar" evidence="6">
    <location>
        <begin position="187"/>
        <end position="273"/>
    </location>
</feature>
<dbReference type="InterPro" id="IPR018108">
    <property type="entry name" value="MCP_transmembrane"/>
</dbReference>
<gene>
    <name evidence="9" type="ORF">TRSC58_05260</name>
</gene>
<reference evidence="9 10" key="1">
    <citation type="submission" date="2013-07" db="EMBL/GenBank/DDBJ databases">
        <authorList>
            <person name="Stoco P.H."/>
            <person name="Wagner G."/>
            <person name="Gerber A."/>
            <person name="Zaha A."/>
            <person name="Thompson C."/>
            <person name="Bartholomeu D.C."/>
            <person name="Luckemeyer D.D."/>
            <person name="Bahia D."/>
            <person name="Loreto E."/>
            <person name="Prestes E.B."/>
            <person name="Lima F.M."/>
            <person name="Rodrigues-Luiz G."/>
            <person name="Vallejo G.A."/>
            <person name="Filho J.F."/>
            <person name="Monteiro K.M."/>
            <person name="Tyler K.M."/>
            <person name="de Almeida L.G."/>
            <person name="Ortiz M.F."/>
            <person name="Siervo M.A."/>
            <person name="de Moraes M.H."/>
            <person name="Cunha O.L."/>
            <person name="Mendonca-Neto R."/>
            <person name="Silva R."/>
            <person name="Teixeira S.M."/>
            <person name="Murta S.M."/>
            <person name="Sincero T.C."/>
            <person name="Mendes T.A."/>
            <person name="Urmenyi T.P."/>
            <person name="Silva V.G."/>
            <person name="da Rocha W.D."/>
            <person name="Andersson B."/>
            <person name="Romanha A.J."/>
            <person name="Steindel M."/>
            <person name="de Vasconcelos A.T."/>
            <person name="Grisard E.C."/>
        </authorList>
    </citation>
    <scope>NUCLEOTIDE SEQUENCE [LARGE SCALE GENOMIC DNA]</scope>
    <source>
        <strain evidence="9 10">SC58</strain>
    </source>
</reference>
<evidence type="ECO:0000256" key="7">
    <source>
        <dbReference type="RuleBase" id="RU000488"/>
    </source>
</evidence>
<dbReference type="AlphaFoldDB" id="A0A061J1B9"/>
<organism evidence="9 10">
    <name type="scientific">Trypanosoma rangeli SC58</name>
    <dbReference type="NCBI Taxonomy" id="429131"/>
    <lineage>
        <taxon>Eukaryota</taxon>
        <taxon>Discoba</taxon>
        <taxon>Euglenozoa</taxon>
        <taxon>Kinetoplastea</taxon>
        <taxon>Metakinetoplastina</taxon>
        <taxon>Trypanosomatida</taxon>
        <taxon>Trypanosomatidae</taxon>
        <taxon>Trypanosoma</taxon>
        <taxon>Herpetosoma</taxon>
    </lineage>
</organism>
<keyword evidence="3 6" id="KW-0812">Transmembrane</keyword>
<protein>
    <submittedName>
        <fullName evidence="9">ADP/ATP mitochondrial carrier protein</fullName>
    </submittedName>
</protein>
<sequence>MQIQEVHQSSTLTTNVGAETDEGQFPLSEKSGEQHLIFKRDRYTTLATFFAGGVAGACSRSLTAPLDRIKIIVQEGHLVTGPYKRIYSFKSARLKDVFNLIRADGGWRGFWRGNGVNCLKAGPEFAIVFSLRRYLLSLYEDGVEEEERRQLELTPQGLSSCSREIGLSTVSVLPRPFDRYGTLTGVPRIFVNFGIGACAGFGAQFTLYPLEVVKTRIAVSKMTEFRGGIREVVAATYCNGGIAEFYRGFIPNMVGVFLYRGLEVGVYSTAQQQIMMYRMQKYGMNRHDAALSYTETAGVGMVASVIAQTMTYPLNVVRTRLQTQGINGREIKYKGMVDCFIKMVRGKGVASLFSGLTANYLKVIPASTSMFVVFELVQKLLVGDD</sequence>
<evidence type="ECO:0000256" key="8">
    <source>
        <dbReference type="SAM" id="MobiDB-lite"/>
    </source>
</evidence>
<evidence type="ECO:0000256" key="2">
    <source>
        <dbReference type="ARBA" id="ARBA00022448"/>
    </source>
</evidence>
<dbReference type="Pfam" id="PF00153">
    <property type="entry name" value="Mito_carr"/>
    <property type="match status" value="3"/>
</dbReference>
<dbReference type="InterPro" id="IPR023395">
    <property type="entry name" value="MCP_dom_sf"/>
</dbReference>
<evidence type="ECO:0000256" key="3">
    <source>
        <dbReference type="ARBA" id="ARBA00022692"/>
    </source>
</evidence>